<comment type="caution">
    <text evidence="3">The sequence shown here is derived from an EMBL/GenBank/DDBJ whole genome shotgun (WGS) entry which is preliminary data.</text>
</comment>
<feature type="domain" description="S-layer protein C-terminal" evidence="2">
    <location>
        <begin position="95"/>
        <end position="161"/>
    </location>
</feature>
<evidence type="ECO:0000256" key="1">
    <source>
        <dbReference type="SAM" id="SignalP"/>
    </source>
</evidence>
<dbReference type="InterPro" id="IPR004903">
    <property type="entry name" value="S-layer_prot"/>
</dbReference>
<dbReference type="Proteomes" id="UP000295195">
    <property type="component" value="Unassembled WGS sequence"/>
</dbReference>
<name>A0A4R6CVP0_9LACO</name>
<sequence>MIMMKKNKIALISAAALIAVTPLTVWTTQPNEVQAAGTSIRKTIMHTAIGYDTNGRNSGIKLYPYKVINVDQIPVRINDQQYYKVTGKYLYIKPTNIDGVTRKITHNTYIYSSSTKRTFFNGRRKLNKGETITTYGSSYKFKDGKSYFRIGGPSKQYVKAANLSSVIKSNTASGSTDVNRHYAKETIVTVHVRSTYKKTAPIFTFDENTTAENKAVIVKRVPNGTKFTVDRLEYGKRADMVAAKIASFNGNQAIYHIKGTNNWIYSIDVDPEKQLLEQYYNK</sequence>
<accession>A0A4R6CVP0</accession>
<feature type="signal peptide" evidence="1">
    <location>
        <begin position="1"/>
        <end position="27"/>
    </location>
</feature>
<dbReference type="AlphaFoldDB" id="A0A4R6CVP0"/>
<keyword evidence="1" id="KW-0732">Signal</keyword>
<evidence type="ECO:0000259" key="2">
    <source>
        <dbReference type="Pfam" id="PF03217"/>
    </source>
</evidence>
<gene>
    <name evidence="3" type="ORF">CEE75_00340</name>
</gene>
<proteinExistence type="predicted"/>
<dbReference type="PRINTS" id="PR01729">
    <property type="entry name" value="SURFACELAYER"/>
</dbReference>
<reference evidence="3 4" key="1">
    <citation type="submission" date="2017-06" db="EMBL/GenBank/DDBJ databases">
        <authorList>
            <person name="Swanenburg J."/>
            <person name="Kort R."/>
        </authorList>
    </citation>
    <scope>NUCLEOTIDE SEQUENCE [LARGE SCALE GENOMIC DNA]</scope>
    <source>
        <strain evidence="3 4">RL05</strain>
    </source>
</reference>
<evidence type="ECO:0000313" key="3">
    <source>
        <dbReference type="EMBL" id="TDN34587.1"/>
    </source>
</evidence>
<dbReference type="GO" id="GO:0005199">
    <property type="term" value="F:structural constituent of cell wall"/>
    <property type="evidence" value="ECO:0007669"/>
    <property type="project" value="InterPro"/>
</dbReference>
<dbReference type="Pfam" id="PF03217">
    <property type="entry name" value="SlpA"/>
    <property type="match status" value="2"/>
</dbReference>
<feature type="domain" description="S-layer protein C-terminal" evidence="2">
    <location>
        <begin position="39"/>
        <end position="93"/>
    </location>
</feature>
<evidence type="ECO:0000313" key="4">
    <source>
        <dbReference type="Proteomes" id="UP000295195"/>
    </source>
</evidence>
<organism evidence="3 4">
    <name type="scientific">Lactobacillus crispatus</name>
    <dbReference type="NCBI Taxonomy" id="47770"/>
    <lineage>
        <taxon>Bacteria</taxon>
        <taxon>Bacillati</taxon>
        <taxon>Bacillota</taxon>
        <taxon>Bacilli</taxon>
        <taxon>Lactobacillales</taxon>
        <taxon>Lactobacillaceae</taxon>
        <taxon>Lactobacillus</taxon>
    </lineage>
</organism>
<dbReference type="InterPro" id="IPR024968">
    <property type="entry name" value="SlpA_C_lactobacillus"/>
</dbReference>
<protein>
    <submittedName>
        <fullName evidence="3">Cell surface protein</fullName>
    </submittedName>
</protein>
<dbReference type="EMBL" id="NKLP01000006">
    <property type="protein sequence ID" value="TDN34587.1"/>
    <property type="molecule type" value="Genomic_DNA"/>
</dbReference>
<dbReference type="GO" id="GO:0009274">
    <property type="term" value="C:peptidoglycan-based cell wall"/>
    <property type="evidence" value="ECO:0007669"/>
    <property type="project" value="InterPro"/>
</dbReference>
<feature type="chain" id="PRO_5039124833" evidence="1">
    <location>
        <begin position="28"/>
        <end position="282"/>
    </location>
</feature>
<dbReference type="GO" id="GO:0030115">
    <property type="term" value="C:S-layer"/>
    <property type="evidence" value="ECO:0007669"/>
    <property type="project" value="InterPro"/>
</dbReference>